<dbReference type="InterPro" id="IPR021247">
    <property type="entry name" value="DUF2785"/>
</dbReference>
<dbReference type="EMBL" id="CP017962">
    <property type="protein sequence ID" value="APC49867.1"/>
    <property type="molecule type" value="Genomic_DNA"/>
</dbReference>
<name>A0AAC9NLU2_VIRHA</name>
<gene>
    <name evidence="1" type="ORF">BME96_17425</name>
</gene>
<reference evidence="1 2" key="1">
    <citation type="submission" date="2016-11" db="EMBL/GenBank/DDBJ databases">
        <title>Complete genome sequencing of Virgibacillus halodenitrificans PDB-F2.</title>
        <authorList>
            <person name="Sun Z."/>
            <person name="Zhou Y."/>
            <person name="Li H."/>
        </authorList>
    </citation>
    <scope>NUCLEOTIDE SEQUENCE [LARGE SCALE GENOMIC DNA]</scope>
    <source>
        <strain evidence="1 2">PDB-F2</strain>
    </source>
</reference>
<evidence type="ECO:0000313" key="2">
    <source>
        <dbReference type="Proteomes" id="UP000182945"/>
    </source>
</evidence>
<evidence type="ECO:0000313" key="1">
    <source>
        <dbReference type="EMBL" id="APC49867.1"/>
    </source>
</evidence>
<dbReference type="RefSeq" id="WP_071649775.1">
    <property type="nucleotide sequence ID" value="NZ_CP017962.1"/>
</dbReference>
<protein>
    <recommendedName>
        <fullName evidence="3">DUF2785 domain-containing protein</fullName>
    </recommendedName>
</protein>
<accession>A0AAC9NLU2</accession>
<dbReference type="Pfam" id="PF10978">
    <property type="entry name" value="DUF2785"/>
    <property type="match status" value="1"/>
</dbReference>
<sequence length="282" mass="33039">MQLKTVLQEITHHNDYDLSKISMDELIKEMLCNIGSTDPELRDALIYNAFGKLIQEDYLKVDQWRYIVKTCMDTNHLFLNIGETETDSVFSRSFSSLVLALILEKDSQEFRLSETEVREIIKQSILYLELERDIRGYVKDKGWAHSVAHGADLLAEAVKHPYFDMGLVDDCLQAVQHNLFKRNEEGIPYLDDEEERLVFVIEALLGRGATEERIASWISEVSTNLNELLTREGTNLVFFRKRGEIVRFFRAIYFRCLFNKNFPIVQQELLKELKAWHEPFYD</sequence>
<dbReference type="GeneID" id="71516193"/>
<dbReference type="KEGG" id="vhl:BME96_17425"/>
<evidence type="ECO:0008006" key="3">
    <source>
        <dbReference type="Google" id="ProtNLM"/>
    </source>
</evidence>
<organism evidence="1 2">
    <name type="scientific">Virgibacillus halodenitrificans</name>
    <name type="common">Bacillus halodenitrificans</name>
    <dbReference type="NCBI Taxonomy" id="1482"/>
    <lineage>
        <taxon>Bacteria</taxon>
        <taxon>Bacillati</taxon>
        <taxon>Bacillota</taxon>
        <taxon>Bacilli</taxon>
        <taxon>Bacillales</taxon>
        <taxon>Bacillaceae</taxon>
        <taxon>Virgibacillus</taxon>
    </lineage>
</organism>
<proteinExistence type="predicted"/>
<dbReference type="AlphaFoldDB" id="A0AAC9NLU2"/>
<dbReference type="Proteomes" id="UP000182945">
    <property type="component" value="Chromosome"/>
</dbReference>